<evidence type="ECO:0000313" key="12">
    <source>
        <dbReference type="EMBL" id="OCT76740.1"/>
    </source>
</evidence>
<organism evidence="12 13">
    <name type="scientific">Xenopus laevis</name>
    <name type="common">African clawed frog</name>
    <dbReference type="NCBI Taxonomy" id="8355"/>
    <lineage>
        <taxon>Eukaryota</taxon>
        <taxon>Metazoa</taxon>
        <taxon>Chordata</taxon>
        <taxon>Craniata</taxon>
        <taxon>Vertebrata</taxon>
        <taxon>Euteleostomi</taxon>
        <taxon>Amphibia</taxon>
        <taxon>Batrachia</taxon>
        <taxon>Anura</taxon>
        <taxon>Pipoidea</taxon>
        <taxon>Pipidae</taxon>
        <taxon>Xenopodinae</taxon>
        <taxon>Xenopus</taxon>
        <taxon>Xenopus</taxon>
    </lineage>
</organism>
<evidence type="ECO:0000256" key="1">
    <source>
        <dbReference type="ARBA" id="ARBA00004651"/>
    </source>
</evidence>
<evidence type="ECO:0000256" key="2">
    <source>
        <dbReference type="ARBA" id="ARBA00022475"/>
    </source>
</evidence>
<feature type="transmembrane region" description="Helical" evidence="10">
    <location>
        <begin position="194"/>
        <end position="215"/>
    </location>
</feature>
<dbReference type="InterPro" id="IPR017452">
    <property type="entry name" value="GPCR_Rhodpsn_7TM"/>
</dbReference>
<sequence length="433" mass="49095">MSVNPRNASFIHLDNISVNASNQSQNERRLIQAALMSCMICISGTGNALVILGFIVNKNLRTPSNYFLLNLAIGDFFTGTFSLPLNLHSFITSGSWVLGKHVCKLWLTIDYTLCQCTIYNIVLISCDRFLAVTKAVKHRDQQKNVKLAFMKMAAVWIVAFLNFGPAIILWEYIVGYSSIPDGVCNTEIYYSTNYQLFLFIFDFCTPMAAIAYFNLNISFKIRSLMKNKNQNSSVIVKNLIKDDIFSVDSTITSNHVGALKENSTKHSSKIMHITRHVFSRCKSNPGQCRENKAEVPTACVRIMSYDPVKNAALSKDIKIAKSLAVLVVTFCICWAPYTLVTIIREWFCSWCISEILYNILYCLCYLNSQIRILIRFGRAERFGKIRNLLKKAEYWPNPKPYPGFGASLDISIQSSSLFVLINGFKQIMMKIGY</sequence>
<evidence type="ECO:0000256" key="3">
    <source>
        <dbReference type="ARBA" id="ARBA00022692"/>
    </source>
</evidence>
<evidence type="ECO:0000256" key="5">
    <source>
        <dbReference type="ARBA" id="ARBA00023040"/>
    </source>
</evidence>
<feature type="domain" description="G-protein coupled receptors family 1 profile" evidence="11">
    <location>
        <begin position="46"/>
        <end position="375"/>
    </location>
</feature>
<keyword evidence="7 9" id="KW-0675">Receptor</keyword>
<evidence type="ECO:0000256" key="9">
    <source>
        <dbReference type="RuleBase" id="RU000688"/>
    </source>
</evidence>
<dbReference type="SMART" id="SM01381">
    <property type="entry name" value="7TM_GPCR_Srsx"/>
    <property type="match status" value="1"/>
</dbReference>
<name>A0A974CQC5_XENLA</name>
<gene>
    <name evidence="12" type="ORF">XELAEV_18031941mg</name>
</gene>
<protein>
    <recommendedName>
        <fullName evidence="11">G-protein coupled receptors family 1 profile domain-containing protein</fullName>
    </recommendedName>
</protein>
<evidence type="ECO:0000256" key="7">
    <source>
        <dbReference type="ARBA" id="ARBA00023170"/>
    </source>
</evidence>
<dbReference type="AlphaFoldDB" id="A0A974CQC5"/>
<dbReference type="Proteomes" id="UP000694892">
    <property type="component" value="Chromosome 6L"/>
</dbReference>
<evidence type="ECO:0000313" key="13">
    <source>
        <dbReference type="Proteomes" id="UP000694892"/>
    </source>
</evidence>
<dbReference type="InterPro" id="IPR000276">
    <property type="entry name" value="GPCR_Rhodpsn"/>
</dbReference>
<keyword evidence="2" id="KW-1003">Cell membrane</keyword>
<keyword evidence="8 9" id="KW-0807">Transducer</keyword>
<keyword evidence="6 10" id="KW-0472">Membrane</keyword>
<evidence type="ECO:0000256" key="4">
    <source>
        <dbReference type="ARBA" id="ARBA00022989"/>
    </source>
</evidence>
<dbReference type="SUPFAM" id="SSF81321">
    <property type="entry name" value="Family A G protein-coupled receptor-like"/>
    <property type="match status" value="1"/>
</dbReference>
<dbReference type="GO" id="GO:0030425">
    <property type="term" value="C:dendrite"/>
    <property type="evidence" value="ECO:0007669"/>
    <property type="project" value="TreeGrafter"/>
</dbReference>
<dbReference type="GO" id="GO:0007197">
    <property type="term" value="P:adenylate cyclase-inhibiting G protein-coupled acetylcholine receptor signaling pathway"/>
    <property type="evidence" value="ECO:0007669"/>
    <property type="project" value="TreeGrafter"/>
</dbReference>
<feature type="transmembrane region" description="Helical" evidence="10">
    <location>
        <begin position="355"/>
        <end position="374"/>
    </location>
</feature>
<keyword evidence="3 9" id="KW-0812">Transmembrane</keyword>
<dbReference type="Pfam" id="PF00001">
    <property type="entry name" value="7tm_1"/>
    <property type="match status" value="1"/>
</dbReference>
<dbReference type="GO" id="GO:0016907">
    <property type="term" value="F:G protein-coupled acetylcholine receptor activity"/>
    <property type="evidence" value="ECO:0007669"/>
    <property type="project" value="TreeGrafter"/>
</dbReference>
<dbReference type="Gene3D" id="1.20.1070.10">
    <property type="entry name" value="Rhodopsin 7-helix transmembrane proteins"/>
    <property type="match status" value="1"/>
</dbReference>
<dbReference type="GO" id="GO:0045202">
    <property type="term" value="C:synapse"/>
    <property type="evidence" value="ECO:0007669"/>
    <property type="project" value="TreeGrafter"/>
</dbReference>
<dbReference type="PROSITE" id="PS50262">
    <property type="entry name" value="G_PROTEIN_RECEP_F1_2"/>
    <property type="match status" value="1"/>
</dbReference>
<proteinExistence type="inferred from homology"/>
<dbReference type="PANTHER" id="PTHR24247:SF275">
    <property type="entry name" value="HISTAMINE H3 RECEPTOR"/>
    <property type="match status" value="1"/>
</dbReference>
<keyword evidence="5 9" id="KW-0297">G-protein coupled receptor</keyword>
<keyword evidence="4 10" id="KW-1133">Transmembrane helix</keyword>
<feature type="transmembrane region" description="Helical" evidence="10">
    <location>
        <begin position="147"/>
        <end position="174"/>
    </location>
</feature>
<feature type="transmembrane region" description="Helical" evidence="10">
    <location>
        <begin position="323"/>
        <end position="343"/>
    </location>
</feature>
<comment type="similarity">
    <text evidence="9">Belongs to the G-protein coupled receptor 1 family.</text>
</comment>
<dbReference type="PRINTS" id="PR00237">
    <property type="entry name" value="GPCRRHODOPSN"/>
</dbReference>
<dbReference type="PROSITE" id="PS00237">
    <property type="entry name" value="G_PROTEIN_RECEP_F1_1"/>
    <property type="match status" value="1"/>
</dbReference>
<feature type="transmembrane region" description="Helical" evidence="10">
    <location>
        <begin position="30"/>
        <end position="55"/>
    </location>
</feature>
<accession>A0A974CQC5</accession>
<dbReference type="EMBL" id="CM004476">
    <property type="protein sequence ID" value="OCT76740.1"/>
    <property type="molecule type" value="Genomic_DNA"/>
</dbReference>
<dbReference type="GO" id="GO:0004993">
    <property type="term" value="F:G protein-coupled serotonin receptor activity"/>
    <property type="evidence" value="ECO:0007669"/>
    <property type="project" value="TreeGrafter"/>
</dbReference>
<dbReference type="GO" id="GO:0007187">
    <property type="term" value="P:G protein-coupled receptor signaling pathway, coupled to cyclic nucleotide second messenger"/>
    <property type="evidence" value="ECO:0007669"/>
    <property type="project" value="TreeGrafter"/>
</dbReference>
<dbReference type="PANTHER" id="PTHR24247">
    <property type="entry name" value="5-HYDROXYTRYPTAMINE RECEPTOR"/>
    <property type="match status" value="1"/>
</dbReference>
<reference evidence="13" key="1">
    <citation type="journal article" date="2016" name="Nature">
        <title>Genome evolution in the allotetraploid frog Xenopus laevis.</title>
        <authorList>
            <person name="Session A.M."/>
            <person name="Uno Y."/>
            <person name="Kwon T."/>
            <person name="Chapman J.A."/>
            <person name="Toyoda A."/>
            <person name="Takahashi S."/>
            <person name="Fukui A."/>
            <person name="Hikosaka A."/>
            <person name="Suzuki A."/>
            <person name="Kondo M."/>
            <person name="van Heeringen S.J."/>
            <person name="Quigley I."/>
            <person name="Heinz S."/>
            <person name="Ogino H."/>
            <person name="Ochi H."/>
            <person name="Hellsten U."/>
            <person name="Lyons J.B."/>
            <person name="Simakov O."/>
            <person name="Putnam N."/>
            <person name="Stites J."/>
            <person name="Kuroki Y."/>
            <person name="Tanaka T."/>
            <person name="Michiue T."/>
            <person name="Watanabe M."/>
            <person name="Bogdanovic O."/>
            <person name="Lister R."/>
            <person name="Georgiou G."/>
            <person name="Paranjpe S.S."/>
            <person name="van Kruijsbergen I."/>
            <person name="Shu S."/>
            <person name="Carlson J."/>
            <person name="Kinoshita T."/>
            <person name="Ohta Y."/>
            <person name="Mawaribuchi S."/>
            <person name="Jenkins J."/>
            <person name="Grimwood J."/>
            <person name="Schmutz J."/>
            <person name="Mitros T."/>
            <person name="Mozaffari S.V."/>
            <person name="Suzuki Y."/>
            <person name="Haramoto Y."/>
            <person name="Yamamoto T.S."/>
            <person name="Takagi C."/>
            <person name="Heald R."/>
            <person name="Miller K."/>
            <person name="Haudenschild C."/>
            <person name="Kitzman J."/>
            <person name="Nakayama T."/>
            <person name="Izutsu Y."/>
            <person name="Robert J."/>
            <person name="Fortriede J."/>
            <person name="Burns K."/>
            <person name="Lotay V."/>
            <person name="Karimi K."/>
            <person name="Yasuoka Y."/>
            <person name="Dichmann D.S."/>
            <person name="Flajnik M.F."/>
            <person name="Houston D.W."/>
            <person name="Shendure J."/>
            <person name="DuPasquier L."/>
            <person name="Vize P.D."/>
            <person name="Zorn A.M."/>
            <person name="Ito M."/>
            <person name="Marcotte E.M."/>
            <person name="Wallingford J.B."/>
            <person name="Ito Y."/>
            <person name="Asashima M."/>
            <person name="Ueno N."/>
            <person name="Matsuda Y."/>
            <person name="Veenstra G.J."/>
            <person name="Fujiyama A."/>
            <person name="Harland R.M."/>
            <person name="Taira M."/>
            <person name="Rokhsar D.S."/>
        </authorList>
    </citation>
    <scope>NUCLEOTIDE SEQUENCE [LARGE SCALE GENOMIC DNA]</scope>
    <source>
        <strain evidence="13">J</strain>
    </source>
</reference>
<evidence type="ECO:0000256" key="6">
    <source>
        <dbReference type="ARBA" id="ARBA00023136"/>
    </source>
</evidence>
<evidence type="ECO:0000256" key="10">
    <source>
        <dbReference type="SAM" id="Phobius"/>
    </source>
</evidence>
<dbReference type="GO" id="GO:0005886">
    <property type="term" value="C:plasma membrane"/>
    <property type="evidence" value="ECO:0007669"/>
    <property type="project" value="UniProtKB-SubCell"/>
</dbReference>
<evidence type="ECO:0000259" key="11">
    <source>
        <dbReference type="PROSITE" id="PS50262"/>
    </source>
</evidence>
<evidence type="ECO:0000256" key="8">
    <source>
        <dbReference type="ARBA" id="ARBA00023224"/>
    </source>
</evidence>
<comment type="subcellular location">
    <subcellularLocation>
        <location evidence="1">Cell membrane</location>
        <topology evidence="1">Multi-pass membrane protein</topology>
    </subcellularLocation>
</comment>